<dbReference type="Proteomes" id="UP000252585">
    <property type="component" value="Unassembled WGS sequence"/>
</dbReference>
<organism evidence="3 4">
    <name type="scientific">Saliterribacillus persicus</name>
    <dbReference type="NCBI Taxonomy" id="930114"/>
    <lineage>
        <taxon>Bacteria</taxon>
        <taxon>Bacillati</taxon>
        <taxon>Bacillota</taxon>
        <taxon>Bacilli</taxon>
        <taxon>Bacillales</taxon>
        <taxon>Bacillaceae</taxon>
        <taxon>Saliterribacillus</taxon>
    </lineage>
</organism>
<sequence>MKKLLISSLLFLMLIPLSVDASSHGWGFKKNTNHQKPNVGIYEQMLEKYDAYYMDKSEDKVIYFTFDNGYEAGYTAPILDILKRHEVPAAFFLTGHYVKDQAPLVKRMLKEGHIIGNHSDKHPDFTNLTKQAYEKELKSLENLVKNVDEKAVMQYVRPPKGTFNEATLGWANELGYIPVFWSLAIVDWEEKKKGGTYVYDQIMKQIHPGAIILLHTVSKDNLDALEPVIKKLKAEGYQFKSLDDLVLKDILPKSVIGW</sequence>
<dbReference type="InterPro" id="IPR014235">
    <property type="entry name" value="Spore_PdaA"/>
</dbReference>
<dbReference type="CDD" id="cd10948">
    <property type="entry name" value="CE4_BsPdaA_like"/>
    <property type="match status" value="1"/>
</dbReference>
<keyword evidence="4" id="KW-1185">Reference proteome</keyword>
<feature type="domain" description="NodB homology" evidence="2">
    <location>
        <begin position="60"/>
        <end position="240"/>
    </location>
</feature>
<dbReference type="SUPFAM" id="SSF88713">
    <property type="entry name" value="Glycoside hydrolase/deacetylase"/>
    <property type="match status" value="1"/>
</dbReference>
<keyword evidence="1" id="KW-0732">Signal</keyword>
<dbReference type="PROSITE" id="PS51677">
    <property type="entry name" value="NODB"/>
    <property type="match status" value="1"/>
</dbReference>
<dbReference type="GO" id="GO:0016020">
    <property type="term" value="C:membrane"/>
    <property type="evidence" value="ECO:0007669"/>
    <property type="project" value="TreeGrafter"/>
</dbReference>
<accession>A0A368X968</accession>
<evidence type="ECO:0000313" key="4">
    <source>
        <dbReference type="Proteomes" id="UP000252585"/>
    </source>
</evidence>
<evidence type="ECO:0000313" key="3">
    <source>
        <dbReference type="EMBL" id="RCW62987.1"/>
    </source>
</evidence>
<name>A0A368X968_9BACI</name>
<dbReference type="PANTHER" id="PTHR10587:SF78">
    <property type="entry name" value="PEPTIDOGLYCAN-N-ACETYLMURAMIC ACID DEACETYLASE PDAA"/>
    <property type="match status" value="1"/>
</dbReference>
<dbReference type="GO" id="GO:0016810">
    <property type="term" value="F:hydrolase activity, acting on carbon-nitrogen (but not peptide) bonds"/>
    <property type="evidence" value="ECO:0007669"/>
    <property type="project" value="InterPro"/>
</dbReference>
<evidence type="ECO:0000259" key="2">
    <source>
        <dbReference type="PROSITE" id="PS51677"/>
    </source>
</evidence>
<dbReference type="EMBL" id="QPJJ01000021">
    <property type="protein sequence ID" value="RCW62987.1"/>
    <property type="molecule type" value="Genomic_DNA"/>
</dbReference>
<dbReference type="InterPro" id="IPR011330">
    <property type="entry name" value="Glyco_hydro/deAcase_b/a-brl"/>
</dbReference>
<dbReference type="RefSeq" id="WP_114354437.1">
    <property type="nucleotide sequence ID" value="NZ_QPJJ01000021.1"/>
</dbReference>
<dbReference type="Pfam" id="PF01522">
    <property type="entry name" value="Polysacc_deac_1"/>
    <property type="match status" value="1"/>
</dbReference>
<dbReference type="InterPro" id="IPR050248">
    <property type="entry name" value="Polysacc_deacetylase_ArnD"/>
</dbReference>
<proteinExistence type="predicted"/>
<feature type="signal peptide" evidence="1">
    <location>
        <begin position="1"/>
        <end position="21"/>
    </location>
</feature>
<dbReference type="OrthoDB" id="9812065at2"/>
<reference evidence="3 4" key="1">
    <citation type="submission" date="2018-07" db="EMBL/GenBank/DDBJ databases">
        <title>Genomic Encyclopedia of Type Strains, Phase IV (KMG-IV): sequencing the most valuable type-strain genomes for metagenomic binning, comparative biology and taxonomic classification.</title>
        <authorList>
            <person name="Goeker M."/>
        </authorList>
    </citation>
    <scope>NUCLEOTIDE SEQUENCE [LARGE SCALE GENOMIC DNA]</scope>
    <source>
        <strain evidence="3 4">DSM 27696</strain>
    </source>
</reference>
<protein>
    <submittedName>
        <fullName evidence="3">Peptidoglycan-N-acetylmuramic acid deacetylase</fullName>
    </submittedName>
</protein>
<dbReference type="PANTHER" id="PTHR10587">
    <property type="entry name" value="GLYCOSYL TRANSFERASE-RELATED"/>
    <property type="match status" value="1"/>
</dbReference>
<dbReference type="Gene3D" id="3.20.20.370">
    <property type="entry name" value="Glycoside hydrolase/deacetylase"/>
    <property type="match status" value="1"/>
</dbReference>
<dbReference type="AlphaFoldDB" id="A0A368X968"/>
<dbReference type="GO" id="GO:0005975">
    <property type="term" value="P:carbohydrate metabolic process"/>
    <property type="evidence" value="ECO:0007669"/>
    <property type="project" value="InterPro"/>
</dbReference>
<dbReference type="NCBIfam" id="TIGR02884">
    <property type="entry name" value="spore_pdaA"/>
    <property type="match status" value="1"/>
</dbReference>
<comment type="caution">
    <text evidence="3">The sequence shown here is derived from an EMBL/GenBank/DDBJ whole genome shotgun (WGS) entry which is preliminary data.</text>
</comment>
<evidence type="ECO:0000256" key="1">
    <source>
        <dbReference type="SAM" id="SignalP"/>
    </source>
</evidence>
<feature type="chain" id="PRO_5016638649" evidence="1">
    <location>
        <begin position="22"/>
        <end position="258"/>
    </location>
</feature>
<dbReference type="InterPro" id="IPR002509">
    <property type="entry name" value="NODB_dom"/>
</dbReference>
<gene>
    <name evidence="3" type="ORF">DFR57_12125</name>
</gene>